<dbReference type="SUPFAM" id="SSF55729">
    <property type="entry name" value="Acyl-CoA N-acyltransferases (Nat)"/>
    <property type="match status" value="1"/>
</dbReference>
<dbReference type="EMBL" id="AP017424">
    <property type="protein sequence ID" value="BAU85043.1"/>
    <property type="molecule type" value="Genomic_DNA"/>
</dbReference>
<evidence type="ECO:0000313" key="3">
    <source>
        <dbReference type="Proteomes" id="UP000217676"/>
    </source>
</evidence>
<dbReference type="KEGG" id="slau:SLA_4155"/>
<feature type="domain" description="N-acetyltransferase" evidence="1">
    <location>
        <begin position="32"/>
        <end position="145"/>
    </location>
</feature>
<gene>
    <name evidence="2" type="ORF">SLA_4155</name>
</gene>
<evidence type="ECO:0000259" key="1">
    <source>
        <dbReference type="Pfam" id="PF00583"/>
    </source>
</evidence>
<sequence>MDLKWYAHTDAPRVRSTLLDIHDEVYAHDPNPFHTRERFAYFVDLWSGRENWSCVSGWEGDGPVGYAYGAAFKPGGWWKGARRPRDVRGRIFALSELMVLPRWQGTGRARPLHDALVRSSEADFVTLLVDAAHPKVRALYETWGYEQREEVQPADDSPRFAVMVRALRSE</sequence>
<name>A0A160P3E2_STRLU</name>
<dbReference type="Pfam" id="PF00583">
    <property type="entry name" value="Acetyltransf_1"/>
    <property type="match status" value="1"/>
</dbReference>
<dbReference type="GO" id="GO:0016747">
    <property type="term" value="F:acyltransferase activity, transferring groups other than amino-acyl groups"/>
    <property type="evidence" value="ECO:0007669"/>
    <property type="project" value="InterPro"/>
</dbReference>
<dbReference type="Gene3D" id="3.40.630.30">
    <property type="match status" value="1"/>
</dbReference>
<accession>A0A160P3E2</accession>
<organism evidence="2 3">
    <name type="scientific">Streptomyces laurentii</name>
    <dbReference type="NCBI Taxonomy" id="39478"/>
    <lineage>
        <taxon>Bacteria</taxon>
        <taxon>Bacillati</taxon>
        <taxon>Actinomycetota</taxon>
        <taxon>Actinomycetes</taxon>
        <taxon>Kitasatosporales</taxon>
        <taxon>Streptomycetaceae</taxon>
        <taxon>Streptomyces</taxon>
    </lineage>
</organism>
<protein>
    <recommendedName>
        <fullName evidence="1">N-acetyltransferase domain-containing protein</fullName>
    </recommendedName>
</protein>
<evidence type="ECO:0000313" key="2">
    <source>
        <dbReference type="EMBL" id="BAU85043.1"/>
    </source>
</evidence>
<dbReference type="InterPro" id="IPR000182">
    <property type="entry name" value="GNAT_dom"/>
</dbReference>
<dbReference type="AlphaFoldDB" id="A0A160P3E2"/>
<dbReference type="InterPro" id="IPR016181">
    <property type="entry name" value="Acyl_CoA_acyltransferase"/>
</dbReference>
<dbReference type="Proteomes" id="UP000217676">
    <property type="component" value="Chromosome"/>
</dbReference>
<proteinExistence type="predicted"/>
<keyword evidence="3" id="KW-1185">Reference proteome</keyword>
<reference evidence="2 3" key="1">
    <citation type="journal article" date="2016" name="Genome Announc.">
        <title>Complete Genome Sequence of Thiostrepton-Producing Streptomyces laurentii ATCC 31255.</title>
        <authorList>
            <person name="Doi K."/>
            <person name="Fujino Y."/>
            <person name="Nagayoshi Y."/>
            <person name="Ohshima T."/>
            <person name="Ogata S."/>
        </authorList>
    </citation>
    <scope>NUCLEOTIDE SEQUENCE [LARGE SCALE GENOMIC DNA]</scope>
    <source>
        <strain evidence="2 3">ATCC 31255</strain>
    </source>
</reference>